<keyword evidence="1" id="KW-0812">Transmembrane</keyword>
<keyword evidence="1" id="KW-0472">Membrane</keyword>
<reference evidence="2 3" key="1">
    <citation type="submission" date="2019-03" db="EMBL/GenBank/DDBJ databases">
        <title>Genomic Encyclopedia of Archaeal and Bacterial Type Strains, Phase II (KMG-II): from individual species to whole genera.</title>
        <authorList>
            <person name="Goeker M."/>
        </authorList>
    </citation>
    <scope>NUCLEOTIDE SEQUENCE [LARGE SCALE GENOMIC DNA]</scope>
    <source>
        <strain evidence="2 3">DSM 24425</strain>
    </source>
</reference>
<name>A0A4R1GEX3_9BACT</name>
<protein>
    <submittedName>
        <fullName evidence="2">Uncharacterized protein</fullName>
    </submittedName>
</protein>
<evidence type="ECO:0000313" key="2">
    <source>
        <dbReference type="EMBL" id="TCK05155.1"/>
    </source>
</evidence>
<keyword evidence="1" id="KW-1133">Transmembrane helix</keyword>
<keyword evidence="3" id="KW-1185">Reference proteome</keyword>
<feature type="transmembrane region" description="Helical" evidence="1">
    <location>
        <begin position="58"/>
        <end position="79"/>
    </location>
</feature>
<evidence type="ECO:0000313" key="3">
    <source>
        <dbReference type="Proteomes" id="UP000295777"/>
    </source>
</evidence>
<organism evidence="2 3">
    <name type="scientific">Phorcysia thermohydrogeniphila</name>
    <dbReference type="NCBI Taxonomy" id="936138"/>
    <lineage>
        <taxon>Bacteria</taxon>
        <taxon>Pseudomonadati</taxon>
        <taxon>Aquificota</taxon>
        <taxon>Aquificia</taxon>
        <taxon>Desulfurobacteriales</taxon>
        <taxon>Desulfurobacteriaceae</taxon>
        <taxon>Phorcysia</taxon>
    </lineage>
</organism>
<dbReference type="Proteomes" id="UP000295777">
    <property type="component" value="Unassembled WGS sequence"/>
</dbReference>
<dbReference type="AlphaFoldDB" id="A0A4R1GEX3"/>
<evidence type="ECO:0000256" key="1">
    <source>
        <dbReference type="SAM" id="Phobius"/>
    </source>
</evidence>
<accession>A0A4R1GEX3</accession>
<proteinExistence type="predicted"/>
<dbReference type="EMBL" id="SMFV01000002">
    <property type="protein sequence ID" value="TCK05155.1"/>
    <property type="molecule type" value="Genomic_DNA"/>
</dbReference>
<dbReference type="RefSeq" id="WP_132525615.1">
    <property type="nucleotide sequence ID" value="NZ_SMFV01000002.1"/>
</dbReference>
<comment type="caution">
    <text evidence="2">The sequence shown here is derived from an EMBL/GenBank/DDBJ whole genome shotgun (WGS) entry which is preliminary data.</text>
</comment>
<gene>
    <name evidence="2" type="ORF">CLV27_0574</name>
</gene>
<sequence>MSVKRELILILTGFLCLLEFLFPPKLRALPAGNYISWGFGPIWEKFKIDTKYPLKVDALLLLIEVLITMFIGYAVYLYAKKRSRNSSDLS</sequence>